<protein>
    <recommendedName>
        <fullName evidence="2">SAM domain-containing protein</fullName>
    </recommendedName>
</protein>
<feature type="region of interest" description="Disordered" evidence="1">
    <location>
        <begin position="170"/>
        <end position="226"/>
    </location>
</feature>
<sequence>MLLHHLPSHPHHLPLLTVFHGPHVLAMEDGAIQALSHMEQKDTELLHLIRQHLPQKFTHLPLTPYFLYHDCLISVLLLRLLHLHFLLLHPSPYYHRMSRMPTLVILLHCLHLLLLSHPLHPLSHFLLHLHHPHANLLLLHCLLLLHFPQISAQLFLLHLSHQLLPPISPPFPPSSSPSSPSFSHSPSHLSSPTFPSPPPPLSSPPESPTKAPLISENPYANVGQPDMAALAPTKPLRRRIWEQHHSSDPYLCPLSPVDLGRPHSSFEPSMLSDLPSPNREHSLTRMYGSETPGESPSVALLDGFRQVTPTPSPSSSPSLSSPDNNGRKALLKIAGNDMSLPEKHQKERNNICESAEDRVGDVIGLNFEQVDEQSVEEHFHGFTLENTTRPGVNESDKHEESQVLVEKQNMEQVVMTEGMLQVIQENNGQVVQNTKQENNHTANTQIDDCQEMSVENVSIKDDQAMEGHEKTKDLWEEKCVQEKREERCEQEKRAGGLAPDVSVKVNDKEIEKDEEETCGHETDAQTPVNILDVRKENESQRETQNHEEVKVQVADTVVKMFANMDVVEVKVEQNIKLSKQEMRMEEVENRIIIMEQNAAEADLNVAKNNVLEEGQEEVHETKKEEETKKQEVNEDSSDDKTKTEQNKEIEDGRSEEVMEMMHQMESSVLQFNQESPVQMVTDEEASRKNEKRAVVLFKDLFLPPNLELTNDLEPQSPLELSEHSATMEIHNTETAVTARVSQEDGEEDFIFTDPLPPPLAFHNGLPFLQRENLLPQMELPPPDMRLEDMEIVPQLHSTDIVAEILLPGDLQLPTASSSEKDVNLDVEKTEQGIISKKKFLESMDSVSSISVDLTVLDTNKDLDHSLTSHPSDKPPVPPKPRLIPATFNRDPLQRSIVTSPPPPPPPPHSPPPRPPILPPPAPPLPPLAPPLPLPLPPVPPTQRSFTQRANEVSKPQPSCSRSGVAVVSIRQTQLEAGDPRANVMSELTSRLQQLSSAHDMDNMDKRKEGGEHRADGRDGFPKNIKSPDPGTRSPVGVTSPTRHSSHSSPCHSPNAVTPTVSSQQSPQSSQATLSFNQSSPPPIAPRPPGLRPRPSSLKLYISDSRPRVQSPLSPTTPRSLPSPSSTCISGAPAFGLDRPVKLWTKQEVGEWLESLSLGELRKSFFDHDIDGSLLPVLTREDLMELGVRRVGHRMSLERALRQLLQR</sequence>
<feature type="compositionally biased region" description="Basic and acidic residues" evidence="1">
    <location>
        <begin position="998"/>
        <end position="1020"/>
    </location>
</feature>
<accession>A0A8C4NAR9</accession>
<dbReference type="GO" id="GO:0045211">
    <property type="term" value="C:postsynaptic membrane"/>
    <property type="evidence" value="ECO:0007669"/>
    <property type="project" value="TreeGrafter"/>
</dbReference>
<feature type="region of interest" description="Disordered" evidence="1">
    <location>
        <begin position="263"/>
        <end position="327"/>
    </location>
</feature>
<dbReference type="AlphaFoldDB" id="A0A8C4NAR9"/>
<feature type="compositionally biased region" description="Polar residues" evidence="1">
    <location>
        <begin position="941"/>
        <end position="961"/>
    </location>
</feature>
<dbReference type="GO" id="GO:0035255">
    <property type="term" value="F:ionotropic glutamate receptor binding"/>
    <property type="evidence" value="ECO:0007669"/>
    <property type="project" value="TreeGrafter"/>
</dbReference>
<dbReference type="InterPro" id="IPR001660">
    <property type="entry name" value="SAM"/>
</dbReference>
<feature type="compositionally biased region" description="Pro residues" evidence="1">
    <location>
        <begin position="1079"/>
        <end position="1091"/>
    </location>
</feature>
<dbReference type="GO" id="GO:0014069">
    <property type="term" value="C:postsynaptic density"/>
    <property type="evidence" value="ECO:0007669"/>
    <property type="project" value="TreeGrafter"/>
</dbReference>
<dbReference type="InterPro" id="IPR051569">
    <property type="entry name" value="SHANK"/>
</dbReference>
<dbReference type="PANTHER" id="PTHR24135:SF28">
    <property type="entry name" value="LD13733P"/>
    <property type="match status" value="1"/>
</dbReference>
<feature type="region of interest" description="Disordered" evidence="1">
    <location>
        <begin position="864"/>
        <end position="1125"/>
    </location>
</feature>
<evidence type="ECO:0000313" key="4">
    <source>
        <dbReference type="Proteomes" id="UP000694388"/>
    </source>
</evidence>
<dbReference type="Gene3D" id="1.10.150.50">
    <property type="entry name" value="Transcription Factor, Ets-1"/>
    <property type="match status" value="1"/>
</dbReference>
<evidence type="ECO:0000313" key="3">
    <source>
        <dbReference type="Ensembl" id="ENSEBUP00000004143.1"/>
    </source>
</evidence>
<proteinExistence type="predicted"/>
<reference evidence="3" key="1">
    <citation type="submission" date="2025-08" db="UniProtKB">
        <authorList>
            <consortium name="Ensembl"/>
        </authorList>
    </citation>
    <scope>IDENTIFICATION</scope>
</reference>
<dbReference type="GO" id="GO:0043197">
    <property type="term" value="C:dendritic spine"/>
    <property type="evidence" value="ECO:0007669"/>
    <property type="project" value="TreeGrafter"/>
</dbReference>
<evidence type="ECO:0000256" key="1">
    <source>
        <dbReference type="SAM" id="MobiDB-lite"/>
    </source>
</evidence>
<dbReference type="PROSITE" id="PS50105">
    <property type="entry name" value="SAM_DOMAIN"/>
    <property type="match status" value="1"/>
</dbReference>
<feature type="compositionally biased region" description="Low complexity" evidence="1">
    <location>
        <begin position="313"/>
        <end position="322"/>
    </location>
</feature>
<feature type="compositionally biased region" description="Low complexity" evidence="1">
    <location>
        <begin position="1039"/>
        <end position="1070"/>
    </location>
</feature>
<dbReference type="GO" id="GO:0030160">
    <property type="term" value="F:synaptic receptor adaptor activity"/>
    <property type="evidence" value="ECO:0007669"/>
    <property type="project" value="TreeGrafter"/>
</dbReference>
<feature type="compositionally biased region" description="Pro residues" evidence="1">
    <location>
        <begin position="899"/>
        <end position="940"/>
    </location>
</feature>
<feature type="compositionally biased region" description="Low complexity" evidence="1">
    <location>
        <begin position="176"/>
        <end position="193"/>
    </location>
</feature>
<dbReference type="PANTHER" id="PTHR24135">
    <property type="entry name" value="SH3 AND MULTIPLE ANKYRIN REPEAT DOMAINS PROTEIN"/>
    <property type="match status" value="1"/>
</dbReference>
<evidence type="ECO:0000259" key="2">
    <source>
        <dbReference type="PROSITE" id="PS50105"/>
    </source>
</evidence>
<feature type="compositionally biased region" description="Basic and acidic residues" evidence="1">
    <location>
        <begin position="616"/>
        <end position="650"/>
    </location>
</feature>
<organism evidence="3 4">
    <name type="scientific">Eptatretus burgeri</name>
    <name type="common">Inshore hagfish</name>
    <dbReference type="NCBI Taxonomy" id="7764"/>
    <lineage>
        <taxon>Eukaryota</taxon>
        <taxon>Metazoa</taxon>
        <taxon>Chordata</taxon>
        <taxon>Craniata</taxon>
        <taxon>Vertebrata</taxon>
        <taxon>Cyclostomata</taxon>
        <taxon>Myxini</taxon>
        <taxon>Myxiniformes</taxon>
        <taxon>Myxinidae</taxon>
        <taxon>Eptatretinae</taxon>
        <taxon>Eptatretus</taxon>
    </lineage>
</organism>
<dbReference type="SMART" id="SM00454">
    <property type="entry name" value="SAM"/>
    <property type="match status" value="1"/>
</dbReference>
<dbReference type="SUPFAM" id="SSF47769">
    <property type="entry name" value="SAM/Pointed domain"/>
    <property type="match status" value="1"/>
</dbReference>
<feature type="compositionally biased region" description="Pro residues" evidence="1">
    <location>
        <begin position="194"/>
        <end position="207"/>
    </location>
</feature>
<dbReference type="InterPro" id="IPR013761">
    <property type="entry name" value="SAM/pointed_sf"/>
</dbReference>
<feature type="domain" description="SAM" evidence="2">
    <location>
        <begin position="1143"/>
        <end position="1206"/>
    </location>
</feature>
<reference evidence="3" key="2">
    <citation type="submission" date="2025-09" db="UniProtKB">
        <authorList>
            <consortium name="Ensembl"/>
        </authorList>
    </citation>
    <scope>IDENTIFICATION</scope>
</reference>
<dbReference type="FunFam" id="1.10.150.50:FF:000006">
    <property type="entry name" value="SH3 and multiple ankyrin repeat domains protein 2"/>
    <property type="match status" value="1"/>
</dbReference>
<feature type="region of interest" description="Disordered" evidence="1">
    <location>
        <begin position="614"/>
        <end position="650"/>
    </location>
</feature>
<feature type="compositionally biased region" description="Polar residues" evidence="1">
    <location>
        <begin position="985"/>
        <end position="996"/>
    </location>
</feature>
<feature type="compositionally biased region" description="Low complexity" evidence="1">
    <location>
        <begin position="1110"/>
        <end position="1125"/>
    </location>
</feature>
<keyword evidence="4" id="KW-1185">Reference proteome</keyword>
<dbReference type="Ensembl" id="ENSEBUT00000004562.1">
    <property type="protein sequence ID" value="ENSEBUP00000004143.1"/>
    <property type="gene ID" value="ENSEBUG00000002949.1"/>
</dbReference>
<dbReference type="Proteomes" id="UP000694388">
    <property type="component" value="Unplaced"/>
</dbReference>
<dbReference type="Pfam" id="PF00536">
    <property type="entry name" value="SAM_1"/>
    <property type="match status" value="1"/>
</dbReference>
<dbReference type="GeneTree" id="ENSGT00940000153561"/>
<name>A0A8C4NAR9_EPTBU</name>